<gene>
    <name evidence="2" type="ORF">Slin15195_G068920</name>
</gene>
<keyword evidence="3" id="KW-1185">Reference proteome</keyword>
<evidence type="ECO:0000313" key="2">
    <source>
        <dbReference type="EMBL" id="USW53573.1"/>
    </source>
</evidence>
<organism evidence="2 3">
    <name type="scientific">Septoria linicola</name>
    <dbReference type="NCBI Taxonomy" id="215465"/>
    <lineage>
        <taxon>Eukaryota</taxon>
        <taxon>Fungi</taxon>
        <taxon>Dikarya</taxon>
        <taxon>Ascomycota</taxon>
        <taxon>Pezizomycotina</taxon>
        <taxon>Dothideomycetes</taxon>
        <taxon>Dothideomycetidae</taxon>
        <taxon>Mycosphaerellales</taxon>
        <taxon>Mycosphaerellaceae</taxon>
        <taxon>Septoria</taxon>
    </lineage>
</organism>
<dbReference type="AlphaFoldDB" id="A0A9Q9AUS2"/>
<proteinExistence type="predicted"/>
<feature type="compositionally biased region" description="Polar residues" evidence="1">
    <location>
        <begin position="50"/>
        <end position="60"/>
    </location>
</feature>
<accession>A0A9Q9AUS2</accession>
<dbReference type="EMBL" id="CP099422">
    <property type="protein sequence ID" value="USW53573.1"/>
    <property type="molecule type" value="Genomic_DNA"/>
</dbReference>
<dbReference type="Proteomes" id="UP001056384">
    <property type="component" value="Chromosome 5"/>
</dbReference>
<sequence>MSSVGTSPSTQPERAATAPPSQLKHELHSLDSAAPPPRPPKVPLDASATDGISHSPTHVRSPSEPVNGDMSGHYLQLLNAVAQGHLSPQQLQEMLQAPTQQSQAAVATPSYITAEPQELDSDPAPPKFMGVSIPRGEIRRAYLAATADPVLHPSLKSGRPRTDGQYES</sequence>
<evidence type="ECO:0000256" key="1">
    <source>
        <dbReference type="SAM" id="MobiDB-lite"/>
    </source>
</evidence>
<name>A0A9Q9AUS2_9PEZI</name>
<protein>
    <submittedName>
        <fullName evidence="2">Uncharacterized protein</fullName>
    </submittedName>
</protein>
<evidence type="ECO:0000313" key="3">
    <source>
        <dbReference type="Proteomes" id="UP001056384"/>
    </source>
</evidence>
<feature type="region of interest" description="Disordered" evidence="1">
    <location>
        <begin position="1"/>
        <end position="71"/>
    </location>
</feature>
<feature type="compositionally biased region" description="Polar residues" evidence="1">
    <location>
        <begin position="1"/>
        <end position="12"/>
    </location>
</feature>
<reference evidence="2" key="1">
    <citation type="submission" date="2022-06" db="EMBL/GenBank/DDBJ databases">
        <title>Complete genome sequences of two strains of the flax pathogen Septoria linicola.</title>
        <authorList>
            <person name="Lapalu N."/>
            <person name="Simon A."/>
            <person name="Demenou B."/>
            <person name="Paumier D."/>
            <person name="Guillot M.-P."/>
            <person name="Gout L."/>
            <person name="Valade R."/>
        </authorList>
    </citation>
    <scope>NUCLEOTIDE SEQUENCE</scope>
    <source>
        <strain evidence="2">SE15195</strain>
    </source>
</reference>
<feature type="region of interest" description="Disordered" evidence="1">
    <location>
        <begin position="148"/>
        <end position="168"/>
    </location>
</feature>